<dbReference type="OrthoDB" id="9802097at2"/>
<comment type="cofactor">
    <cofactor evidence="9">
        <name>Mg(2+)</name>
        <dbReference type="ChEBI" id="CHEBI:18420"/>
    </cofactor>
</comment>
<dbReference type="CDD" id="cd03109">
    <property type="entry name" value="DTBS"/>
    <property type="match status" value="1"/>
</dbReference>
<evidence type="ECO:0000256" key="6">
    <source>
        <dbReference type="ARBA" id="ARBA00022840"/>
    </source>
</evidence>
<dbReference type="GO" id="GO:0000287">
    <property type="term" value="F:magnesium ion binding"/>
    <property type="evidence" value="ECO:0007669"/>
    <property type="project" value="UniProtKB-UniRule"/>
</dbReference>
<keyword evidence="1 9" id="KW-0963">Cytoplasm</keyword>
<protein>
    <recommendedName>
        <fullName evidence="9">ATP-dependent dethiobiotin synthetase BioD</fullName>
        <ecNumber evidence="9">6.3.3.3</ecNumber>
    </recommendedName>
    <alternativeName>
        <fullName evidence="9">DTB synthetase</fullName>
        <shortName evidence="9">DTBS</shortName>
    </alternativeName>
    <alternativeName>
        <fullName evidence="9">Dethiobiotin synthase</fullName>
    </alternativeName>
</protein>
<sequence>MRAVLITATDTGVGKTFISYNLAYALKEMGVRVGYYKPIETDVREVPADGSLVCSVTGQPVEEAVFFTYKLPLSPYAGILEEGKDFDLSELKERFWELQKRYEFLIVEGAGGVAVPIKKDYDYADLARDLNLPILLVARAVLGTLNHTYLSYYYIRSKGIDLVGIVMNGFEGKDISEKTNPLIIKERTGIEPFCIPRIEGLLLPPDVRKSLASLVGF</sequence>
<keyword evidence="7 9" id="KW-0460">Magnesium</keyword>
<dbReference type="Proteomes" id="UP000189810">
    <property type="component" value="Chromosome I"/>
</dbReference>
<feature type="binding site" evidence="9">
    <location>
        <position position="49"/>
    </location>
    <ligand>
        <name>ATP</name>
        <dbReference type="ChEBI" id="CHEBI:30616"/>
    </ligand>
</feature>
<dbReference type="PANTHER" id="PTHR43210:SF2">
    <property type="entry name" value="ATP-DEPENDENT DETHIOBIOTIN SYNTHETASE BIOD 2"/>
    <property type="match status" value="1"/>
</dbReference>
<dbReference type="UniPathway" id="UPA00078">
    <property type="reaction ID" value="UER00161"/>
</dbReference>
<comment type="pathway">
    <text evidence="9">Cofactor biosynthesis; biotin biosynthesis; biotin from 7,8-diaminononanoate: step 1/2.</text>
</comment>
<keyword evidence="6 9" id="KW-0067">ATP-binding</keyword>
<dbReference type="AlphaFoldDB" id="A0A1M6TE61"/>
<gene>
    <name evidence="9" type="primary">bioD</name>
    <name evidence="10" type="ORF">SAMN05444391_1416</name>
</gene>
<dbReference type="SUPFAM" id="SSF52540">
    <property type="entry name" value="P-loop containing nucleoside triphosphate hydrolases"/>
    <property type="match status" value="1"/>
</dbReference>
<feature type="binding site" evidence="9">
    <location>
        <position position="49"/>
    </location>
    <ligand>
        <name>Mg(2+)</name>
        <dbReference type="ChEBI" id="CHEBI:18420"/>
    </ligand>
</feature>
<evidence type="ECO:0000313" key="11">
    <source>
        <dbReference type="Proteomes" id="UP000189810"/>
    </source>
</evidence>
<dbReference type="InterPro" id="IPR027417">
    <property type="entry name" value="P-loop_NTPase"/>
</dbReference>
<comment type="subcellular location">
    <subcellularLocation>
        <location evidence="9">Cytoplasm</location>
    </subcellularLocation>
</comment>
<evidence type="ECO:0000256" key="2">
    <source>
        <dbReference type="ARBA" id="ARBA00022598"/>
    </source>
</evidence>
<comment type="subunit">
    <text evidence="9">Homodimer.</text>
</comment>
<dbReference type="GO" id="GO:0005524">
    <property type="term" value="F:ATP binding"/>
    <property type="evidence" value="ECO:0007669"/>
    <property type="project" value="UniProtKB-UniRule"/>
</dbReference>
<dbReference type="PIRSF" id="PIRSF006755">
    <property type="entry name" value="DTB_synth"/>
    <property type="match status" value="1"/>
</dbReference>
<dbReference type="PANTHER" id="PTHR43210">
    <property type="entry name" value="DETHIOBIOTIN SYNTHETASE"/>
    <property type="match status" value="1"/>
</dbReference>
<accession>A0A1M6TE61</accession>
<dbReference type="GO" id="GO:0004141">
    <property type="term" value="F:dethiobiotin synthase activity"/>
    <property type="evidence" value="ECO:0007669"/>
    <property type="project" value="UniProtKB-UniRule"/>
</dbReference>
<reference evidence="10 11" key="1">
    <citation type="submission" date="2016-11" db="EMBL/GenBank/DDBJ databases">
        <authorList>
            <person name="Jaros S."/>
            <person name="Januszkiewicz K."/>
            <person name="Wedrychowicz H."/>
        </authorList>
    </citation>
    <scope>NUCLEOTIDE SEQUENCE [LARGE SCALE GENOMIC DNA]</scope>
    <source>
        <strain evidence="10 11">DSM 19557</strain>
    </source>
</reference>
<keyword evidence="3 9" id="KW-0479">Metal-binding</keyword>
<proteinExistence type="inferred from homology"/>
<dbReference type="GO" id="GO:0005829">
    <property type="term" value="C:cytosol"/>
    <property type="evidence" value="ECO:0007669"/>
    <property type="project" value="TreeGrafter"/>
</dbReference>
<evidence type="ECO:0000256" key="3">
    <source>
        <dbReference type="ARBA" id="ARBA00022723"/>
    </source>
</evidence>
<feature type="binding site" evidence="9">
    <location>
        <position position="108"/>
    </location>
    <ligand>
        <name>Mg(2+)</name>
        <dbReference type="ChEBI" id="CHEBI:18420"/>
    </ligand>
</feature>
<evidence type="ECO:0000313" key="10">
    <source>
        <dbReference type="EMBL" id="SHK55164.1"/>
    </source>
</evidence>
<evidence type="ECO:0000256" key="9">
    <source>
        <dbReference type="HAMAP-Rule" id="MF_00336"/>
    </source>
</evidence>
<evidence type="ECO:0000256" key="4">
    <source>
        <dbReference type="ARBA" id="ARBA00022741"/>
    </source>
</evidence>
<dbReference type="NCBIfam" id="TIGR00347">
    <property type="entry name" value="bioD"/>
    <property type="match status" value="1"/>
</dbReference>
<evidence type="ECO:0000256" key="5">
    <source>
        <dbReference type="ARBA" id="ARBA00022756"/>
    </source>
</evidence>
<keyword evidence="11" id="KW-1185">Reference proteome</keyword>
<organism evidence="10 11">
    <name type="scientific">Thermocrinis minervae</name>
    <dbReference type="NCBI Taxonomy" id="381751"/>
    <lineage>
        <taxon>Bacteria</taxon>
        <taxon>Pseudomonadati</taxon>
        <taxon>Aquificota</taxon>
        <taxon>Aquificia</taxon>
        <taxon>Aquificales</taxon>
        <taxon>Aquificaceae</taxon>
        <taxon>Thermocrinis</taxon>
    </lineage>
</organism>
<dbReference type="EMBL" id="LT670846">
    <property type="protein sequence ID" value="SHK55164.1"/>
    <property type="molecule type" value="Genomic_DNA"/>
</dbReference>
<dbReference type="Pfam" id="PF13500">
    <property type="entry name" value="AAA_26"/>
    <property type="match status" value="1"/>
</dbReference>
<comment type="catalytic activity">
    <reaction evidence="9">
        <text>(7R,8S)-7,8-diammoniononanoate + CO2 + ATP = (4R,5S)-dethiobiotin + ADP + phosphate + 3 H(+)</text>
        <dbReference type="Rhea" id="RHEA:15805"/>
        <dbReference type="ChEBI" id="CHEBI:15378"/>
        <dbReference type="ChEBI" id="CHEBI:16526"/>
        <dbReference type="ChEBI" id="CHEBI:30616"/>
        <dbReference type="ChEBI" id="CHEBI:43474"/>
        <dbReference type="ChEBI" id="CHEBI:149469"/>
        <dbReference type="ChEBI" id="CHEBI:149473"/>
        <dbReference type="ChEBI" id="CHEBI:456216"/>
        <dbReference type="EC" id="6.3.3.3"/>
    </reaction>
</comment>
<comment type="function">
    <text evidence="9">Catalyzes a mechanistically unusual reaction, the ATP-dependent insertion of CO2 between the N7 and N8 nitrogen atoms of 7,8-diaminopelargonic acid (DAPA, also called 7,8-diammoniononanoate) to form a ureido ring.</text>
</comment>
<keyword evidence="4 9" id="KW-0547">Nucleotide-binding</keyword>
<dbReference type="HAMAP" id="MF_00336">
    <property type="entry name" value="BioD"/>
    <property type="match status" value="1"/>
</dbReference>
<dbReference type="Gene3D" id="3.40.50.300">
    <property type="entry name" value="P-loop containing nucleotide triphosphate hydrolases"/>
    <property type="match status" value="1"/>
</dbReference>
<comment type="caution">
    <text evidence="9">Lacks conserved residue(s) required for the propagation of feature annotation.</text>
</comment>
<comment type="catalytic activity">
    <reaction evidence="8">
        <text>(7R,8S)-8-amino-7-(carboxyamino)nonanoate + ATP = (4R,5S)-dethiobiotin + ADP + phosphate + H(+)</text>
        <dbReference type="Rhea" id="RHEA:63684"/>
        <dbReference type="ChEBI" id="CHEBI:15378"/>
        <dbReference type="ChEBI" id="CHEBI:30616"/>
        <dbReference type="ChEBI" id="CHEBI:43474"/>
        <dbReference type="ChEBI" id="CHEBI:149470"/>
        <dbReference type="ChEBI" id="CHEBI:149473"/>
        <dbReference type="ChEBI" id="CHEBI:456216"/>
    </reaction>
</comment>
<feature type="binding site" evidence="9">
    <location>
        <begin position="12"/>
        <end position="17"/>
    </location>
    <ligand>
        <name>ATP</name>
        <dbReference type="ChEBI" id="CHEBI:30616"/>
    </ligand>
</feature>
<dbReference type="RefSeq" id="WP_079654503.1">
    <property type="nucleotide sequence ID" value="NZ_LT670846.1"/>
</dbReference>
<evidence type="ECO:0000256" key="7">
    <source>
        <dbReference type="ARBA" id="ARBA00022842"/>
    </source>
</evidence>
<dbReference type="EC" id="6.3.3.3" evidence="9"/>
<keyword evidence="5 9" id="KW-0093">Biotin biosynthesis</keyword>
<dbReference type="InterPro" id="IPR004472">
    <property type="entry name" value="DTB_synth_BioD"/>
</dbReference>
<comment type="similarity">
    <text evidence="9">Belongs to the dethiobiotin synthetase family.</text>
</comment>
<feature type="binding site" evidence="9">
    <location>
        <begin position="108"/>
        <end position="111"/>
    </location>
    <ligand>
        <name>ATP</name>
        <dbReference type="ChEBI" id="CHEBI:30616"/>
    </ligand>
</feature>
<dbReference type="GO" id="GO:0009102">
    <property type="term" value="P:biotin biosynthetic process"/>
    <property type="evidence" value="ECO:0007669"/>
    <property type="project" value="UniProtKB-UniRule"/>
</dbReference>
<dbReference type="STRING" id="381751.SAMN05444391_1416"/>
<evidence type="ECO:0000256" key="8">
    <source>
        <dbReference type="ARBA" id="ARBA00047386"/>
    </source>
</evidence>
<feature type="active site" evidence="9">
    <location>
        <position position="37"/>
    </location>
</feature>
<name>A0A1M6TE61_9AQUI</name>
<feature type="binding site" evidence="9">
    <location>
        <position position="16"/>
    </location>
    <ligand>
        <name>Mg(2+)</name>
        <dbReference type="ChEBI" id="CHEBI:18420"/>
    </ligand>
</feature>
<keyword evidence="2 9" id="KW-0436">Ligase</keyword>
<feature type="binding site" evidence="9">
    <location>
        <position position="41"/>
    </location>
    <ligand>
        <name>substrate</name>
    </ligand>
</feature>
<evidence type="ECO:0000256" key="1">
    <source>
        <dbReference type="ARBA" id="ARBA00022490"/>
    </source>
</evidence>
<feature type="binding site" evidence="9">
    <location>
        <begin position="196"/>
        <end position="198"/>
    </location>
    <ligand>
        <name>ATP</name>
        <dbReference type="ChEBI" id="CHEBI:30616"/>
    </ligand>
</feature>